<name>A0A0F9EQS2_9ZZZZ</name>
<reference evidence="1" key="1">
    <citation type="journal article" date="2015" name="Nature">
        <title>Complex archaea that bridge the gap between prokaryotes and eukaryotes.</title>
        <authorList>
            <person name="Spang A."/>
            <person name="Saw J.H."/>
            <person name="Jorgensen S.L."/>
            <person name="Zaremba-Niedzwiedzka K."/>
            <person name="Martijn J."/>
            <person name="Lind A.E."/>
            <person name="van Eijk R."/>
            <person name="Schleper C."/>
            <person name="Guy L."/>
            <person name="Ettema T.J."/>
        </authorList>
    </citation>
    <scope>NUCLEOTIDE SEQUENCE</scope>
</reference>
<protein>
    <submittedName>
        <fullName evidence="1">Uncharacterized protein</fullName>
    </submittedName>
</protein>
<evidence type="ECO:0000313" key="1">
    <source>
        <dbReference type="EMBL" id="KKL76389.1"/>
    </source>
</evidence>
<gene>
    <name evidence="1" type="ORF">LCGC14_2045380</name>
</gene>
<dbReference type="AlphaFoldDB" id="A0A0F9EQS2"/>
<accession>A0A0F9EQS2</accession>
<comment type="caution">
    <text evidence="1">The sequence shown here is derived from an EMBL/GenBank/DDBJ whole genome shotgun (WGS) entry which is preliminary data.</text>
</comment>
<organism evidence="1">
    <name type="scientific">marine sediment metagenome</name>
    <dbReference type="NCBI Taxonomy" id="412755"/>
    <lineage>
        <taxon>unclassified sequences</taxon>
        <taxon>metagenomes</taxon>
        <taxon>ecological metagenomes</taxon>
    </lineage>
</organism>
<proteinExistence type="predicted"/>
<dbReference type="EMBL" id="LAZR01024063">
    <property type="protein sequence ID" value="KKL76389.1"/>
    <property type="molecule type" value="Genomic_DNA"/>
</dbReference>
<sequence length="56" mass="6635">MARVKIVFIKIYRAWLSWYLAGGYGYYLGISDVIRVKGKIKKLDSIIYNYNKNKEN</sequence>